<evidence type="ECO:0000313" key="1">
    <source>
        <dbReference type="EMBL" id="MEJ7136833.1"/>
    </source>
</evidence>
<organism evidence="1 2">
    <name type="scientific">Amphibiibacter pelophylacis</name>
    <dbReference type="NCBI Taxonomy" id="1799477"/>
    <lineage>
        <taxon>Bacteria</taxon>
        <taxon>Pseudomonadati</taxon>
        <taxon>Pseudomonadota</taxon>
        <taxon>Betaproteobacteria</taxon>
        <taxon>Burkholderiales</taxon>
        <taxon>Sphaerotilaceae</taxon>
        <taxon>Amphibiibacter</taxon>
    </lineage>
</organism>
<accession>A0ACC6NXZ5</accession>
<name>A0ACC6NXZ5_9BURK</name>
<gene>
    <name evidence="1" type="ORF">RV045_00115</name>
</gene>
<evidence type="ECO:0000313" key="2">
    <source>
        <dbReference type="Proteomes" id="UP001364695"/>
    </source>
</evidence>
<keyword evidence="1" id="KW-0645">Protease</keyword>
<keyword evidence="1" id="KW-0378">Hydrolase</keyword>
<keyword evidence="2" id="KW-1185">Reference proteome</keyword>
<protein>
    <submittedName>
        <fullName evidence="1">M14 family zinc carboxypeptidase</fullName>
    </submittedName>
</protein>
<dbReference type="Proteomes" id="UP001364695">
    <property type="component" value="Unassembled WGS sequence"/>
</dbReference>
<comment type="caution">
    <text evidence="1">The sequence shown here is derived from an EMBL/GenBank/DDBJ whole genome shotgun (WGS) entry which is preliminary data.</text>
</comment>
<dbReference type="EMBL" id="JAWDIE010000001">
    <property type="protein sequence ID" value="MEJ7136833.1"/>
    <property type="molecule type" value="Genomic_DNA"/>
</dbReference>
<keyword evidence="1" id="KW-0121">Carboxypeptidase</keyword>
<proteinExistence type="predicted"/>
<reference evidence="1" key="1">
    <citation type="submission" date="2023-10" db="EMBL/GenBank/DDBJ databases">
        <title>Amphibacter perezi, gen. nov., sp. nov. a novel taxa of the family Comamonadaceae, class Betaproteobacteria isolated from the skin microbiota of Pelophylax perezi from different populations.</title>
        <authorList>
            <person name="Costa S."/>
            <person name="Proenca D.N."/>
            <person name="Lopes I."/>
            <person name="Morais P.V."/>
        </authorList>
    </citation>
    <scope>NUCLEOTIDE SEQUENCE</scope>
    <source>
        <strain evidence="1">SL12-8</strain>
    </source>
</reference>
<sequence>MRIKKWLPVAGAILLVGWAFWRLAGPAPQAVAAAPTLAQSGPAYPSPGTAPAPDPVVPVPPSAPVAQDDPDSPSIARARDAWCEEIVPRLPGTPQQRCQEGRYVPGKGRSVQGRSLWYTDIPATSGTRPLRVLVLGAIHGDEMSASTLVFDWVRRAREHPAPGIVWRMAPLVNPDGLLHSPPTRVNAHGVDLNRNFPTEDWVAKAAHYWEKTTRKDPRRFPGPSAASEPETSWVLDQIGEFRPDLVVSVHAPYGLLDFDGPQKPPSKLGSLFLDQLGVYPGSLGNYGGLVRGVPVVTIELKHESRIAEAESGAMWGDLLRWIDTRLKREPAAAPAAATQAAAVN</sequence>